<protein>
    <submittedName>
        <fullName evidence="2">Uncharacterized protein</fullName>
    </submittedName>
</protein>
<reference evidence="2 3" key="1">
    <citation type="submission" date="2017-03" db="EMBL/GenBank/DDBJ databases">
        <title>Genome Survey of Euroglyphus maynei.</title>
        <authorList>
            <person name="Arlian L.G."/>
            <person name="Morgan M.S."/>
            <person name="Rider S.D."/>
        </authorList>
    </citation>
    <scope>NUCLEOTIDE SEQUENCE [LARGE SCALE GENOMIC DNA]</scope>
    <source>
        <strain evidence="2">Arlian Lab</strain>
        <tissue evidence="2">Whole body</tissue>
    </source>
</reference>
<organism evidence="2 3">
    <name type="scientific">Euroglyphus maynei</name>
    <name type="common">Mayne's house dust mite</name>
    <dbReference type="NCBI Taxonomy" id="6958"/>
    <lineage>
        <taxon>Eukaryota</taxon>
        <taxon>Metazoa</taxon>
        <taxon>Ecdysozoa</taxon>
        <taxon>Arthropoda</taxon>
        <taxon>Chelicerata</taxon>
        <taxon>Arachnida</taxon>
        <taxon>Acari</taxon>
        <taxon>Acariformes</taxon>
        <taxon>Sarcoptiformes</taxon>
        <taxon>Astigmata</taxon>
        <taxon>Psoroptidia</taxon>
        <taxon>Analgoidea</taxon>
        <taxon>Pyroglyphidae</taxon>
        <taxon>Pyroglyphinae</taxon>
        <taxon>Euroglyphus</taxon>
    </lineage>
</organism>
<evidence type="ECO:0000313" key="3">
    <source>
        <dbReference type="Proteomes" id="UP000194236"/>
    </source>
</evidence>
<comment type="caution">
    <text evidence="2">The sequence shown here is derived from an EMBL/GenBank/DDBJ whole genome shotgun (WGS) entry which is preliminary data.</text>
</comment>
<gene>
    <name evidence="2" type="ORF">BLA29_012200</name>
</gene>
<dbReference type="AlphaFoldDB" id="A0A1Y3B7I4"/>
<name>A0A1Y3B7I4_EURMA</name>
<dbReference type="Proteomes" id="UP000194236">
    <property type="component" value="Unassembled WGS sequence"/>
</dbReference>
<sequence>MADELLNGWIGIAPTAYQQQQQPQPKATTSDRMMDQPTTTTTMTTTRIEPEMMYHHQVPNHNSTAIQQHPVRCHSLTRLDNLEFDSKQINDDDNKATNSQYDELLMKCKSSQQMPSSSILRHRCCSIFNGDHKDDKPRGQDDTIL</sequence>
<evidence type="ECO:0000313" key="2">
    <source>
        <dbReference type="EMBL" id="OTF75566.1"/>
    </source>
</evidence>
<evidence type="ECO:0000256" key="1">
    <source>
        <dbReference type="SAM" id="MobiDB-lite"/>
    </source>
</evidence>
<accession>A0A1Y3B7I4</accession>
<dbReference type="EMBL" id="MUJZ01041304">
    <property type="protein sequence ID" value="OTF75566.1"/>
    <property type="molecule type" value="Genomic_DNA"/>
</dbReference>
<feature type="region of interest" description="Disordered" evidence="1">
    <location>
        <begin position="16"/>
        <end position="38"/>
    </location>
</feature>
<keyword evidence="3" id="KW-1185">Reference proteome</keyword>
<feature type="non-terminal residue" evidence="2">
    <location>
        <position position="145"/>
    </location>
</feature>
<proteinExistence type="predicted"/>
<feature type="compositionally biased region" description="Low complexity" evidence="1">
    <location>
        <begin position="16"/>
        <end position="28"/>
    </location>
</feature>